<evidence type="ECO:0000259" key="10">
    <source>
        <dbReference type="Pfam" id="PF20511"/>
    </source>
</evidence>
<evidence type="ECO:0000256" key="1">
    <source>
        <dbReference type="ARBA" id="ARBA00000757"/>
    </source>
</evidence>
<reference evidence="13 15" key="3">
    <citation type="submission" date="2017-12" db="EMBL/GenBank/DDBJ databases">
        <title>Phylogenetic diversity of female urinary microbiome.</title>
        <authorList>
            <person name="Thomas-White K."/>
            <person name="Wolfe A.J."/>
        </authorList>
    </citation>
    <scope>NUCLEOTIDE SEQUENCE [LARGE SCALE GENOMIC DNA]</scope>
    <source>
        <strain evidence="13 15">UMB0139</strain>
    </source>
</reference>
<feature type="binding site" evidence="8">
    <location>
        <position position="116"/>
    </location>
    <ligand>
        <name>Zn(2+)</name>
        <dbReference type="ChEBI" id="CHEBI:29105"/>
    </ligand>
</feature>
<evidence type="ECO:0000256" key="3">
    <source>
        <dbReference type="ARBA" id="ARBA00011956"/>
    </source>
</evidence>
<dbReference type="GO" id="GO:0008270">
    <property type="term" value="F:zinc ion binding"/>
    <property type="evidence" value="ECO:0007669"/>
    <property type="project" value="UniProtKB-UniRule"/>
</dbReference>
<dbReference type="InterPro" id="IPR051804">
    <property type="entry name" value="Carb_Metab_Reg_Kinase/Isom"/>
</dbReference>
<name>A0A0X8FB15_9LACT</name>
<keyword evidence="5 7" id="KW-0862">Zinc</keyword>
<organism evidence="12 14">
    <name type="scientific">Aerococcus sanguinicola</name>
    <dbReference type="NCBI Taxonomy" id="119206"/>
    <lineage>
        <taxon>Bacteria</taxon>
        <taxon>Bacillati</taxon>
        <taxon>Bacillota</taxon>
        <taxon>Bacilli</taxon>
        <taxon>Lactobacillales</taxon>
        <taxon>Aerococcaceae</taxon>
        <taxon>Aerococcus</taxon>
    </lineage>
</organism>
<dbReference type="InterPro" id="IPR014710">
    <property type="entry name" value="RmlC-like_jellyroll"/>
</dbReference>
<feature type="domain" description="Mannose-6-phosphate isomerase cupin" evidence="11">
    <location>
        <begin position="239"/>
        <end position="317"/>
    </location>
</feature>
<evidence type="ECO:0000313" key="14">
    <source>
        <dbReference type="Proteomes" id="UP000069912"/>
    </source>
</evidence>
<dbReference type="InterPro" id="IPR046457">
    <property type="entry name" value="PMI_typeI_cat"/>
</dbReference>
<reference evidence="12 14" key="1">
    <citation type="journal article" date="2016" name="Genome Announc.">
        <title>Complete Genome Sequences of Aerococcus christensenii CCUG 28831T, Aerococcus sanguinicola CCUG 43001T, Aerococcus urinae CCUG 36881T, Aerococcus urinaeequi CCUG 28094T, Aerococcus urinaehominis CCUG 42038 BT, and Aerococcus viridans CCUG 4311T.</title>
        <authorList>
            <person name="Carkaci D."/>
            <person name="Dargis R."/>
            <person name="Nielsen X.C."/>
            <person name="Skovgaard O."/>
            <person name="Fuursted K."/>
            <person name="Christensen J.J."/>
        </authorList>
    </citation>
    <scope>NUCLEOTIDE SEQUENCE [LARGE SCALE GENOMIC DNA]</scope>
    <source>
        <strain evidence="12 14">CCUG43001</strain>
    </source>
</reference>
<dbReference type="PANTHER" id="PTHR42742">
    <property type="entry name" value="TRANSCRIPTIONAL REPRESSOR MPRA"/>
    <property type="match status" value="1"/>
</dbReference>
<evidence type="ECO:0000256" key="8">
    <source>
        <dbReference type="PIRSR" id="PIRSR036894-1"/>
    </source>
</evidence>
<dbReference type="EMBL" id="PKGY01000004">
    <property type="protein sequence ID" value="PKZ21164.1"/>
    <property type="molecule type" value="Genomic_DNA"/>
</dbReference>
<sequence length="322" mass="36056">MDLIFLDAYLQEKIWGGQKLKDIYHFQLPSDHTGEAWIISGHPHGPSRVHSPQAYAGMTLAELYQDQPELFGFGQPEDTNFPLLVKILDAKEDLSVQVHPDDAYAWTHEGELGKTECWYVIAADEGTEIVYGHCAKSREEFLQMAGEGQWDKLLKRLPIKAGDFFPVPAGTIHAIGGGALILETQQSSDTTYRVYDYDRKDKDGQKRQLHLDQAADVTHFPSQDTLAQAHTETQAGGQITELWANTHFTVYHWQVKEEIQVDTSNHPYSLVSLIQGQAQIEADGKTYDIVAGQSFIIPHAIHSVKVRGEASLICSHPNPKQN</sequence>
<dbReference type="GeneID" id="92903136"/>
<dbReference type="Pfam" id="PF21621">
    <property type="entry name" value="MPI_cupin_dom"/>
    <property type="match status" value="1"/>
</dbReference>
<keyword evidence="14" id="KW-1185">Reference proteome</keyword>
<keyword evidence="4 7" id="KW-0479">Metal-binding</keyword>
<dbReference type="InterPro" id="IPR049071">
    <property type="entry name" value="MPI_cupin_dom"/>
</dbReference>
<dbReference type="KEGG" id="asan:AWM72_03505"/>
<dbReference type="OrthoDB" id="9808275at2"/>
<evidence type="ECO:0000256" key="6">
    <source>
        <dbReference type="ARBA" id="ARBA00023235"/>
    </source>
</evidence>
<keyword evidence="6 7" id="KW-0413">Isomerase</keyword>
<comment type="catalytic activity">
    <reaction evidence="1 7">
        <text>D-mannose 6-phosphate = D-fructose 6-phosphate</text>
        <dbReference type="Rhea" id="RHEA:12356"/>
        <dbReference type="ChEBI" id="CHEBI:58735"/>
        <dbReference type="ChEBI" id="CHEBI:61527"/>
        <dbReference type="EC" id="5.3.1.8"/>
    </reaction>
</comment>
<dbReference type="NCBIfam" id="TIGR00218">
    <property type="entry name" value="manA"/>
    <property type="match status" value="1"/>
</dbReference>
<feature type="active site" evidence="9">
    <location>
        <position position="193"/>
    </location>
</feature>
<dbReference type="InterPro" id="IPR011051">
    <property type="entry name" value="RmlC_Cupin_sf"/>
</dbReference>
<dbReference type="GO" id="GO:0005975">
    <property type="term" value="P:carbohydrate metabolic process"/>
    <property type="evidence" value="ECO:0007669"/>
    <property type="project" value="UniProtKB-UniRule"/>
</dbReference>
<comment type="cofactor">
    <cofactor evidence="8">
        <name>Zn(2+)</name>
        <dbReference type="ChEBI" id="CHEBI:29105"/>
    </cofactor>
    <text evidence="8">Binds 1 zinc ion per subunit.</text>
</comment>
<evidence type="ECO:0000256" key="4">
    <source>
        <dbReference type="ARBA" id="ARBA00022723"/>
    </source>
</evidence>
<evidence type="ECO:0000313" key="12">
    <source>
        <dbReference type="EMBL" id="AMB93885.1"/>
    </source>
</evidence>
<proteinExistence type="inferred from homology"/>
<evidence type="ECO:0000256" key="5">
    <source>
        <dbReference type="ARBA" id="ARBA00022833"/>
    </source>
</evidence>
<protein>
    <recommendedName>
        <fullName evidence="3 7">Mannose-6-phosphate isomerase</fullName>
        <ecNumber evidence="3 7">5.3.1.8</ecNumber>
    </recommendedName>
</protein>
<dbReference type="InterPro" id="IPR014628">
    <property type="entry name" value="Man6P_isomerase_Firm_short"/>
</dbReference>
<evidence type="ECO:0000256" key="7">
    <source>
        <dbReference type="PIRNR" id="PIRNR036894"/>
    </source>
</evidence>
<dbReference type="EMBL" id="CP014160">
    <property type="protein sequence ID" value="AMB93885.1"/>
    <property type="molecule type" value="Genomic_DNA"/>
</dbReference>
<dbReference type="Pfam" id="PF20511">
    <property type="entry name" value="PMI_typeI_cat"/>
    <property type="match status" value="1"/>
</dbReference>
<comment type="similarity">
    <text evidence="2 7">Belongs to the mannose-6-phosphate isomerase type 1 family.</text>
</comment>
<evidence type="ECO:0000256" key="9">
    <source>
        <dbReference type="PIRSR" id="PIRSR036894-2"/>
    </source>
</evidence>
<dbReference type="Proteomes" id="UP000234239">
    <property type="component" value="Unassembled WGS sequence"/>
</dbReference>
<dbReference type="Proteomes" id="UP000069912">
    <property type="component" value="Chromosome"/>
</dbReference>
<dbReference type="PANTHER" id="PTHR42742:SF3">
    <property type="entry name" value="FRUCTOKINASE"/>
    <property type="match status" value="1"/>
</dbReference>
<reference evidence="14" key="2">
    <citation type="submission" date="2016-01" db="EMBL/GenBank/DDBJ databases">
        <title>Six Aerococcus type strain genome sequencing and assembly using PacBio and Illumina Hiseq.</title>
        <authorList>
            <person name="Carkaci D."/>
            <person name="Dargis R."/>
            <person name="Nielsen X.C."/>
            <person name="Skovgaard O."/>
            <person name="Fuursted K."/>
            <person name="Christensen J.J."/>
        </authorList>
    </citation>
    <scope>NUCLEOTIDE SEQUENCE [LARGE SCALE GENOMIC DNA]</scope>
    <source>
        <strain evidence="14">CCUG43001</strain>
    </source>
</reference>
<accession>A0A0X8FB15</accession>
<dbReference type="SUPFAM" id="SSF51182">
    <property type="entry name" value="RmlC-like cupins"/>
    <property type="match status" value="1"/>
</dbReference>
<evidence type="ECO:0000313" key="15">
    <source>
        <dbReference type="Proteomes" id="UP000234239"/>
    </source>
</evidence>
<evidence type="ECO:0000259" key="11">
    <source>
        <dbReference type="Pfam" id="PF21621"/>
    </source>
</evidence>
<feature type="binding site" evidence="8">
    <location>
        <position position="173"/>
    </location>
    <ligand>
        <name>Zn(2+)</name>
        <dbReference type="ChEBI" id="CHEBI:29105"/>
    </ligand>
</feature>
<dbReference type="InterPro" id="IPR001250">
    <property type="entry name" value="Man6P_Isoase-1"/>
</dbReference>
<evidence type="ECO:0000256" key="2">
    <source>
        <dbReference type="ARBA" id="ARBA00010772"/>
    </source>
</evidence>
<dbReference type="AlphaFoldDB" id="A0A0X8FB15"/>
<feature type="binding site" evidence="8">
    <location>
        <position position="99"/>
    </location>
    <ligand>
        <name>Zn(2+)</name>
        <dbReference type="ChEBI" id="CHEBI:29105"/>
    </ligand>
</feature>
<dbReference type="Gene3D" id="2.60.120.10">
    <property type="entry name" value="Jelly Rolls"/>
    <property type="match status" value="2"/>
</dbReference>
<evidence type="ECO:0000313" key="13">
    <source>
        <dbReference type="EMBL" id="PKZ21164.1"/>
    </source>
</evidence>
<dbReference type="GO" id="GO:0004476">
    <property type="term" value="F:mannose-6-phosphate isomerase activity"/>
    <property type="evidence" value="ECO:0007669"/>
    <property type="project" value="UniProtKB-UniRule"/>
</dbReference>
<dbReference type="CDD" id="cd07010">
    <property type="entry name" value="cupin_PMI_type_I_N_bac"/>
    <property type="match status" value="1"/>
</dbReference>
<dbReference type="EC" id="5.3.1.8" evidence="3 7"/>
<dbReference type="RefSeq" id="WP_067973215.1">
    <property type="nucleotide sequence ID" value="NZ_CAJHKM010000005.1"/>
</dbReference>
<gene>
    <name evidence="13" type="primary">manA</name>
    <name evidence="12" type="ORF">AWM72_03505</name>
    <name evidence="13" type="ORF">CYJ28_08225</name>
</gene>
<dbReference type="PIRSF" id="PIRSF036894">
    <property type="entry name" value="PMI_Firm_short"/>
    <property type="match status" value="1"/>
</dbReference>
<feature type="domain" description="Phosphomannose isomerase type I catalytic" evidence="10">
    <location>
        <begin position="5"/>
        <end position="111"/>
    </location>
</feature>